<dbReference type="GO" id="GO:0052908">
    <property type="term" value="F:16S rRNA (adenine(1518)-N(6)/adenine(1519)-N(6))-dimethyltransferase activity"/>
    <property type="evidence" value="ECO:0007669"/>
    <property type="project" value="UniProtKB-EC"/>
</dbReference>
<reference evidence="11 12" key="1">
    <citation type="submission" date="2016-10" db="EMBL/GenBank/DDBJ databases">
        <title>Description of Gloeomargarita lithophora gen. nov., sp. nov., a thylakoid-bearing basal-branching cyanobacterium with intracellular carbonates, and proposal for Gloeomargaritales ord. nov.</title>
        <authorList>
            <person name="Moreira D."/>
            <person name="Tavera R."/>
            <person name="Benzerara K."/>
            <person name="Skouri-Panet F."/>
            <person name="Couradeau E."/>
            <person name="Gerard E."/>
            <person name="Loussert C."/>
            <person name="Novelo E."/>
            <person name="Zivanovic Y."/>
            <person name="Lopez-Garcia P."/>
        </authorList>
    </citation>
    <scope>NUCLEOTIDE SEQUENCE [LARGE SCALE GENOMIC DNA]</scope>
    <source>
        <strain evidence="11 12">D10</strain>
    </source>
</reference>
<keyword evidence="12" id="KW-1185">Reference proteome</keyword>
<dbReference type="STRING" id="1188229.GlitD10_0228"/>
<keyword evidence="6 7" id="KW-0694">RNA-binding</keyword>
<evidence type="ECO:0000256" key="5">
    <source>
        <dbReference type="ARBA" id="ARBA00022691"/>
    </source>
</evidence>
<evidence type="ECO:0000256" key="2">
    <source>
        <dbReference type="ARBA" id="ARBA00022552"/>
    </source>
</evidence>
<keyword evidence="5 7" id="KW-0949">S-adenosyl-L-methionine</keyword>
<comment type="catalytic activity">
    <reaction evidence="7">
        <text>adenosine(1518)/adenosine(1519) in 16S rRNA + 4 S-adenosyl-L-methionine = N(6)-dimethyladenosine(1518)/N(6)-dimethyladenosine(1519) in 16S rRNA + 4 S-adenosyl-L-homocysteine + 4 H(+)</text>
        <dbReference type="Rhea" id="RHEA:19609"/>
        <dbReference type="Rhea" id="RHEA-COMP:10232"/>
        <dbReference type="Rhea" id="RHEA-COMP:10233"/>
        <dbReference type="ChEBI" id="CHEBI:15378"/>
        <dbReference type="ChEBI" id="CHEBI:57856"/>
        <dbReference type="ChEBI" id="CHEBI:59789"/>
        <dbReference type="ChEBI" id="CHEBI:74411"/>
        <dbReference type="ChEBI" id="CHEBI:74493"/>
        <dbReference type="EC" id="2.1.1.182"/>
    </reaction>
</comment>
<dbReference type="Pfam" id="PF00398">
    <property type="entry name" value="RrnaAD"/>
    <property type="match status" value="1"/>
</dbReference>
<comment type="similarity">
    <text evidence="7">Belongs to the class I-like SAM-binding methyltransferase superfamily. rRNA adenine N(6)-methyltransferase family. RsmA subfamily.</text>
</comment>
<proteinExistence type="inferred from homology"/>
<comment type="function">
    <text evidence="7">Specifically dimethylates two adjacent adenosines (A1518 and A1519) in the loop of a conserved hairpin near the 3'-end of 16S rRNA in the 30S particle. May play a critical role in biogenesis of 30S subunits.</text>
</comment>
<dbReference type="InterPro" id="IPR020598">
    <property type="entry name" value="rRNA_Ade_methylase_Trfase_N"/>
</dbReference>
<dbReference type="SUPFAM" id="SSF53335">
    <property type="entry name" value="S-adenosyl-L-methionine-dependent methyltransferases"/>
    <property type="match status" value="1"/>
</dbReference>
<dbReference type="InterPro" id="IPR029063">
    <property type="entry name" value="SAM-dependent_MTases_sf"/>
</dbReference>
<dbReference type="InterPro" id="IPR023165">
    <property type="entry name" value="rRNA_Ade_diMease-like_C"/>
</dbReference>
<evidence type="ECO:0000256" key="3">
    <source>
        <dbReference type="ARBA" id="ARBA00022603"/>
    </source>
</evidence>
<dbReference type="KEGG" id="glt:GlitD10_0228"/>
<dbReference type="GO" id="GO:0003723">
    <property type="term" value="F:RNA binding"/>
    <property type="evidence" value="ECO:0007669"/>
    <property type="project" value="UniProtKB-UniRule"/>
</dbReference>
<dbReference type="EC" id="2.1.1.182" evidence="7"/>
<name>A0A1J0A9E7_9CYAN</name>
<keyword evidence="2 7" id="KW-0698">rRNA processing</keyword>
<feature type="binding site" evidence="7 8">
    <location>
        <position position="85"/>
    </location>
    <ligand>
        <name>S-adenosyl-L-methionine</name>
        <dbReference type="ChEBI" id="CHEBI:59789"/>
    </ligand>
</feature>
<evidence type="ECO:0000256" key="4">
    <source>
        <dbReference type="ARBA" id="ARBA00022679"/>
    </source>
</evidence>
<evidence type="ECO:0000256" key="9">
    <source>
        <dbReference type="SAM" id="MobiDB-lite"/>
    </source>
</evidence>
<dbReference type="Gene3D" id="1.10.8.100">
    <property type="entry name" value="Ribosomal RNA adenine dimethylase-like, domain 2"/>
    <property type="match status" value="1"/>
</dbReference>
<dbReference type="InterPro" id="IPR020596">
    <property type="entry name" value="rRNA_Ade_Mease_Trfase_CS"/>
</dbReference>
<keyword evidence="1 7" id="KW-0963">Cytoplasm</keyword>
<gene>
    <name evidence="7 11" type="primary">ksgA</name>
    <name evidence="7" type="synonym">rsmA</name>
    <name evidence="11" type="ORF">GlitD10_0228</name>
</gene>
<dbReference type="CDD" id="cd02440">
    <property type="entry name" value="AdoMet_MTases"/>
    <property type="match status" value="1"/>
</dbReference>
<dbReference type="EMBL" id="CP017675">
    <property type="protein sequence ID" value="APB32529.1"/>
    <property type="molecule type" value="Genomic_DNA"/>
</dbReference>
<feature type="domain" description="Ribosomal RNA adenine methylase transferase N-terminal" evidence="10">
    <location>
        <begin position="19"/>
        <end position="200"/>
    </location>
</feature>
<dbReference type="OrthoDB" id="9814755at2"/>
<comment type="caution">
    <text evidence="7 8">Lacks conserved residue(s) required for the propagation of feature annotation.</text>
</comment>
<feature type="binding site" evidence="7 8">
    <location>
        <position position="39"/>
    </location>
    <ligand>
        <name>S-adenosyl-L-methionine</name>
        <dbReference type="ChEBI" id="CHEBI:59789"/>
    </ligand>
</feature>
<dbReference type="PANTHER" id="PTHR11727">
    <property type="entry name" value="DIMETHYLADENOSINE TRANSFERASE"/>
    <property type="match status" value="1"/>
</dbReference>
<dbReference type="AlphaFoldDB" id="A0A1J0A9E7"/>
<keyword evidence="3 7" id="KW-0489">Methyltransferase</keyword>
<dbReference type="Gene3D" id="3.40.50.150">
    <property type="entry name" value="Vaccinia Virus protein VP39"/>
    <property type="match status" value="1"/>
</dbReference>
<evidence type="ECO:0000256" key="6">
    <source>
        <dbReference type="ARBA" id="ARBA00022884"/>
    </source>
</evidence>
<organism evidence="11 12">
    <name type="scientific">Gloeomargarita lithophora Alchichica-D10</name>
    <dbReference type="NCBI Taxonomy" id="1188229"/>
    <lineage>
        <taxon>Bacteria</taxon>
        <taxon>Bacillati</taxon>
        <taxon>Cyanobacteriota</taxon>
        <taxon>Cyanophyceae</taxon>
        <taxon>Gloeomargaritales</taxon>
        <taxon>Gloeomargaritaceae</taxon>
        <taxon>Gloeomargarita</taxon>
    </lineage>
</organism>
<protein>
    <recommendedName>
        <fullName evidence="7">Ribosomal RNA small subunit methyltransferase A</fullName>
        <ecNumber evidence="7">2.1.1.182</ecNumber>
    </recommendedName>
    <alternativeName>
        <fullName evidence="7">16S rRNA (adenine(1518)-N(6)/adenine(1519)-N(6))-dimethyltransferase</fullName>
    </alternativeName>
    <alternativeName>
        <fullName evidence="7">16S rRNA dimethyladenosine transferase</fullName>
    </alternativeName>
    <alternativeName>
        <fullName evidence="7">16S rRNA dimethylase</fullName>
    </alternativeName>
    <alternativeName>
        <fullName evidence="7">S-adenosylmethionine-6-N', N'-adenosyl(rRNA) dimethyltransferase</fullName>
    </alternativeName>
</protein>
<feature type="binding site" evidence="7 8">
    <location>
        <position position="14"/>
    </location>
    <ligand>
        <name>S-adenosyl-L-methionine</name>
        <dbReference type="ChEBI" id="CHEBI:59789"/>
    </ligand>
</feature>
<dbReference type="HAMAP" id="MF_00607">
    <property type="entry name" value="16SrRNA_methyltr_A"/>
    <property type="match status" value="1"/>
</dbReference>
<dbReference type="GO" id="GO:0005829">
    <property type="term" value="C:cytosol"/>
    <property type="evidence" value="ECO:0007669"/>
    <property type="project" value="TreeGrafter"/>
</dbReference>
<evidence type="ECO:0000256" key="1">
    <source>
        <dbReference type="ARBA" id="ARBA00022490"/>
    </source>
</evidence>
<dbReference type="InterPro" id="IPR011530">
    <property type="entry name" value="rRNA_adenine_dimethylase"/>
</dbReference>
<keyword evidence="4 7" id="KW-0808">Transferase</keyword>
<feature type="binding site" evidence="7 8">
    <location>
        <position position="60"/>
    </location>
    <ligand>
        <name>S-adenosyl-L-methionine</name>
        <dbReference type="ChEBI" id="CHEBI:59789"/>
    </ligand>
</feature>
<evidence type="ECO:0000256" key="8">
    <source>
        <dbReference type="PROSITE-ProRule" id="PRU01026"/>
    </source>
</evidence>
<comment type="subcellular location">
    <subcellularLocation>
        <location evidence="7">Cytoplasm</location>
    </subcellularLocation>
</comment>
<dbReference type="SMART" id="SM00650">
    <property type="entry name" value="rADc"/>
    <property type="match status" value="1"/>
</dbReference>
<feature type="region of interest" description="Disordered" evidence="9">
    <location>
        <begin position="274"/>
        <end position="294"/>
    </location>
</feature>
<dbReference type="Proteomes" id="UP000180235">
    <property type="component" value="Chromosome"/>
</dbReference>
<dbReference type="PROSITE" id="PS01131">
    <property type="entry name" value="RRNA_A_DIMETH"/>
    <property type="match status" value="1"/>
</dbReference>
<dbReference type="InterPro" id="IPR001737">
    <property type="entry name" value="KsgA/Erm"/>
</dbReference>
<accession>A0A1J0A9E7</accession>
<evidence type="ECO:0000256" key="7">
    <source>
        <dbReference type="HAMAP-Rule" id="MF_00607"/>
    </source>
</evidence>
<feature type="binding site" evidence="7 8">
    <location>
        <position position="110"/>
    </location>
    <ligand>
        <name>S-adenosyl-L-methionine</name>
        <dbReference type="ChEBI" id="CHEBI:59789"/>
    </ligand>
</feature>
<dbReference type="RefSeq" id="WP_071453256.1">
    <property type="nucleotide sequence ID" value="NZ_CP017675.1"/>
</dbReference>
<dbReference type="PROSITE" id="PS51689">
    <property type="entry name" value="SAM_RNA_A_N6_MT"/>
    <property type="match status" value="1"/>
</dbReference>
<evidence type="ECO:0000313" key="11">
    <source>
        <dbReference type="EMBL" id="APB32529.1"/>
    </source>
</evidence>
<dbReference type="NCBIfam" id="TIGR00755">
    <property type="entry name" value="ksgA"/>
    <property type="match status" value="1"/>
</dbReference>
<dbReference type="PANTHER" id="PTHR11727:SF7">
    <property type="entry name" value="DIMETHYLADENOSINE TRANSFERASE-RELATED"/>
    <property type="match status" value="1"/>
</dbReference>
<evidence type="ECO:0000313" key="12">
    <source>
        <dbReference type="Proteomes" id="UP000180235"/>
    </source>
</evidence>
<sequence>MTPRPRKSLAQYWLKREDILQKIVNAAELKATDSVLEIGPGTGNLTRYLLPQVAGLLAVELDEKLVDFLQKKYGHHPHFWLLKSDILTLDLRAELAKNSLFPPPNKVVANIPYHITSPLLAYLVGSPARPWSWPFERVVLLVQKEVAQRLTAKPGGKTFGALSVRMQYIAHCTWVCDVPASAFYPRPQVDSAVICLTPRMPDPVVLIPRRFEQWVQQGFSQRRKMLRNNLPVAQEILAPILTQLGYPETVRAEAISAPDWVRLCNSLSDYSSDSLSEQLPNEPQVNHPEVETEG</sequence>
<evidence type="ECO:0000259" key="10">
    <source>
        <dbReference type="SMART" id="SM00650"/>
    </source>
</evidence>